<feature type="compositionally biased region" description="Low complexity" evidence="4">
    <location>
        <begin position="32"/>
        <end position="50"/>
    </location>
</feature>
<protein>
    <recommendedName>
        <fullName evidence="3">Neutral ceramidase</fullName>
        <ecNumber evidence="3">3.5.1.23</ecNumber>
    </recommendedName>
</protein>
<dbReference type="EMBL" id="CP071872">
    <property type="protein sequence ID" value="UNM13090.1"/>
    <property type="molecule type" value="Genomic_DNA"/>
</dbReference>
<evidence type="ECO:0000256" key="5">
    <source>
        <dbReference type="SAM" id="SignalP"/>
    </source>
</evidence>
<dbReference type="Proteomes" id="UP000828924">
    <property type="component" value="Chromosome"/>
</dbReference>
<dbReference type="InterPro" id="IPR031329">
    <property type="entry name" value="NEUT/ALK_ceramidase_N"/>
</dbReference>
<gene>
    <name evidence="8" type="ORF">J4032_17710</name>
</gene>
<feature type="domain" description="Neutral/alkaline non-lysosomal ceramidase N-terminal" evidence="6">
    <location>
        <begin position="58"/>
        <end position="538"/>
    </location>
</feature>
<keyword evidence="5" id="KW-0732">Signal</keyword>
<dbReference type="Gene3D" id="2.60.40.2300">
    <property type="entry name" value="Neutral/alkaline non-lysosomal ceramidase, C-terminal domain"/>
    <property type="match status" value="1"/>
</dbReference>
<dbReference type="PANTHER" id="PTHR12670:SF1">
    <property type="entry name" value="NEUTRAL CERAMIDASE"/>
    <property type="match status" value="1"/>
</dbReference>
<dbReference type="InterPro" id="IPR031331">
    <property type="entry name" value="NEUT/ALK_ceramidase_C"/>
</dbReference>
<dbReference type="InterPro" id="IPR006823">
    <property type="entry name" value="Ceramidase_alk"/>
</dbReference>
<evidence type="ECO:0000313" key="8">
    <source>
        <dbReference type="EMBL" id="UNM13090.1"/>
    </source>
</evidence>
<evidence type="ECO:0000259" key="7">
    <source>
        <dbReference type="Pfam" id="PF17048"/>
    </source>
</evidence>
<name>A0ABY3WLS7_9ACTN</name>
<comment type="similarity">
    <text evidence="1 3">Belongs to the neutral ceramidase family.</text>
</comment>
<evidence type="ECO:0000256" key="2">
    <source>
        <dbReference type="ARBA" id="ARBA00022801"/>
    </source>
</evidence>
<dbReference type="InterPro" id="IPR038445">
    <property type="entry name" value="NCDase_C_sf"/>
</dbReference>
<dbReference type="RefSeq" id="WP_242331814.1">
    <property type="nucleotide sequence ID" value="NZ_CP071872.1"/>
</dbReference>
<organism evidence="8 9">
    <name type="scientific">Streptomyces formicae</name>
    <dbReference type="NCBI Taxonomy" id="1616117"/>
    <lineage>
        <taxon>Bacteria</taxon>
        <taxon>Bacillati</taxon>
        <taxon>Actinomycetota</taxon>
        <taxon>Actinomycetes</taxon>
        <taxon>Kitasatosporales</taxon>
        <taxon>Streptomycetaceae</taxon>
        <taxon>Streptomyces</taxon>
    </lineage>
</organism>
<comment type="catalytic activity">
    <reaction evidence="3">
        <text>an N-acylsphing-4-enine + H2O = sphing-4-enine + a fatty acid</text>
        <dbReference type="Rhea" id="RHEA:20856"/>
        <dbReference type="ChEBI" id="CHEBI:15377"/>
        <dbReference type="ChEBI" id="CHEBI:28868"/>
        <dbReference type="ChEBI" id="CHEBI:52639"/>
        <dbReference type="ChEBI" id="CHEBI:57756"/>
        <dbReference type="EC" id="3.5.1.23"/>
    </reaction>
</comment>
<feature type="signal peptide" evidence="5">
    <location>
        <begin position="1"/>
        <end position="34"/>
    </location>
</feature>
<evidence type="ECO:0000313" key="9">
    <source>
        <dbReference type="Proteomes" id="UP000828924"/>
    </source>
</evidence>
<keyword evidence="3" id="KW-0746">Sphingolipid metabolism</keyword>
<dbReference type="EC" id="3.5.1.23" evidence="3"/>
<evidence type="ECO:0000256" key="3">
    <source>
        <dbReference type="RuleBase" id="RU366019"/>
    </source>
</evidence>
<keyword evidence="3" id="KW-0443">Lipid metabolism</keyword>
<evidence type="ECO:0000256" key="1">
    <source>
        <dbReference type="ARBA" id="ARBA00009835"/>
    </source>
</evidence>
<proteinExistence type="inferred from homology"/>
<dbReference type="PANTHER" id="PTHR12670">
    <property type="entry name" value="CERAMIDASE"/>
    <property type="match status" value="1"/>
</dbReference>
<keyword evidence="2 3" id="KW-0378">Hydrolase</keyword>
<evidence type="ECO:0000256" key="4">
    <source>
        <dbReference type="SAM" id="MobiDB-lite"/>
    </source>
</evidence>
<evidence type="ECO:0000259" key="6">
    <source>
        <dbReference type="Pfam" id="PF04734"/>
    </source>
</evidence>
<feature type="chain" id="PRO_5045464442" description="Neutral ceramidase" evidence="5">
    <location>
        <begin position="35"/>
        <end position="701"/>
    </location>
</feature>
<feature type="domain" description="Neutral/alkaline non-lysosomal ceramidase C-terminal" evidence="7">
    <location>
        <begin position="540"/>
        <end position="700"/>
    </location>
</feature>
<accession>A0ABY3WLS7</accession>
<reference evidence="8 9" key="1">
    <citation type="submission" date="2021-03" db="EMBL/GenBank/DDBJ databases">
        <title>Complete genome of Streptomyces formicae strain 1H-GS9 (DSM 100524).</title>
        <authorList>
            <person name="Atanasov K.E."/>
            <person name="Altabella T."/>
            <person name="Ferrer A."/>
        </authorList>
    </citation>
    <scope>NUCLEOTIDE SEQUENCE [LARGE SCALE GENOMIC DNA]</scope>
    <source>
        <strain evidence="8 9">1H-GS9</strain>
    </source>
</reference>
<keyword evidence="9" id="KW-1185">Reference proteome</keyword>
<dbReference type="Pfam" id="PF17048">
    <property type="entry name" value="Ceramidse_alk_C"/>
    <property type="match status" value="1"/>
</dbReference>
<feature type="region of interest" description="Disordered" evidence="4">
    <location>
        <begin position="32"/>
        <end position="55"/>
    </location>
</feature>
<sequence>MPHVRHAFPGRLPLVTLAAVLGIAAAGLPSPASASPAASASSPGAHAAGPDSQDEDGYLVGRGIADVTGEAAETGMMGYSSFDQKTSGIHQRQRSRAFVVVDRSNGRRVVYVNADLAMIFQSVQQGVVSRLRERYGDLYGDENVLLSATHTHSGPGGYAHHLAYNLSVLGFQNGTYRAIVDGIVESVVKAHEDLRPGTISLGTGTLTNASVNRSRTAFDRNPAADRAAFPGAIDPAMTVLRFRQGDKDAGAISWFATHNTSVTNKNTLISPDNKGYAAYTWEHDHEDVRYLDDTPGFVAAFPNTNAGDMSPNLNLRPGSGPTEDEFENTRIIGERQFAKAREIYGSATAPLTGGVDARLAYVDMENVAVSGAYTPDGKEHRTCPAVVGASTLAGSVEDGPAIPGFTEGMRNPVSHIIDALRTETPSWLAACQYPKASLIPTGLMSALYPVTPRILPLQIVRIGQLHLVAGPGEFTITAGLRIRRTVAEQLGVPLDHVLLQGYANSYSQYVTTPEEYNAQQYEGGSTLYGRYTLPAYQQEFAKVAASLRDGTVIGRGPVPPDDSGRQFTLQTGVVYDSPPLGKSFGSVLAGPAASYARGDTAIVEFATGHPKNNLRRGGTFLEVQRLVDGRWVRVLDDGDWQTTYRWTRTNSLTGTSKATITWETGPGTTPGTYRVVHFGDAKNLFGTITPFTGTSAAFTVR</sequence>
<dbReference type="Pfam" id="PF04734">
    <property type="entry name" value="Ceramidase_alk"/>
    <property type="match status" value="1"/>
</dbReference>